<comment type="caution">
    <text evidence="1">The sequence shown here is derived from an EMBL/GenBank/DDBJ whole genome shotgun (WGS) entry which is preliminary data.</text>
</comment>
<evidence type="ECO:0000313" key="1">
    <source>
        <dbReference type="EMBL" id="KAG7297515.1"/>
    </source>
</evidence>
<reference evidence="1 2" key="1">
    <citation type="submission" date="2021-06" db="EMBL/GenBank/DDBJ databases">
        <title>A haploid diamondback moth (Plutella xylostella L.) genome assembly resolves 31 chromosomes and identifies a diamide resistance mutation.</title>
        <authorList>
            <person name="Ward C.M."/>
            <person name="Perry K.D."/>
            <person name="Baker G."/>
            <person name="Powis K."/>
            <person name="Heckel D.G."/>
            <person name="Baxter S.W."/>
        </authorList>
    </citation>
    <scope>NUCLEOTIDE SEQUENCE [LARGE SCALE GENOMIC DNA]</scope>
    <source>
        <strain evidence="1 2">LV</strain>
        <tissue evidence="1">Single pupa</tissue>
    </source>
</reference>
<dbReference type="EMBL" id="JAHIBW010000026">
    <property type="protein sequence ID" value="KAG7297515.1"/>
    <property type="molecule type" value="Genomic_DNA"/>
</dbReference>
<evidence type="ECO:0000313" key="2">
    <source>
        <dbReference type="Proteomes" id="UP000823941"/>
    </source>
</evidence>
<keyword evidence="2" id="KW-1185">Reference proteome</keyword>
<sequence length="51" mass="5201">MAGGGDTGLGCPRRLRAHGRLLPAHPTCVPSRRAAVPVRGHTGAVSSSTRV</sequence>
<proteinExistence type="predicted"/>
<gene>
    <name evidence="1" type="ORF">JYU34_019528</name>
</gene>
<dbReference type="Proteomes" id="UP000823941">
    <property type="component" value="Chromosome 26"/>
</dbReference>
<protein>
    <submittedName>
        <fullName evidence="1">Uncharacterized protein</fullName>
    </submittedName>
</protein>
<accession>A0ABQ7PX95</accession>
<organism evidence="1 2">
    <name type="scientific">Plutella xylostella</name>
    <name type="common">Diamondback moth</name>
    <name type="synonym">Plutella maculipennis</name>
    <dbReference type="NCBI Taxonomy" id="51655"/>
    <lineage>
        <taxon>Eukaryota</taxon>
        <taxon>Metazoa</taxon>
        <taxon>Ecdysozoa</taxon>
        <taxon>Arthropoda</taxon>
        <taxon>Hexapoda</taxon>
        <taxon>Insecta</taxon>
        <taxon>Pterygota</taxon>
        <taxon>Neoptera</taxon>
        <taxon>Endopterygota</taxon>
        <taxon>Lepidoptera</taxon>
        <taxon>Glossata</taxon>
        <taxon>Ditrysia</taxon>
        <taxon>Yponomeutoidea</taxon>
        <taxon>Plutellidae</taxon>
        <taxon>Plutella</taxon>
    </lineage>
</organism>
<name>A0ABQ7PX95_PLUXY</name>